<comment type="catalytic activity">
    <reaction evidence="14 15">
        <text>chorismate + L-glutamine = anthranilate + pyruvate + L-glutamate + H(+)</text>
        <dbReference type="Rhea" id="RHEA:21732"/>
        <dbReference type="ChEBI" id="CHEBI:15361"/>
        <dbReference type="ChEBI" id="CHEBI:15378"/>
        <dbReference type="ChEBI" id="CHEBI:16567"/>
        <dbReference type="ChEBI" id="CHEBI:29748"/>
        <dbReference type="ChEBI" id="CHEBI:29985"/>
        <dbReference type="ChEBI" id="CHEBI:58359"/>
        <dbReference type="EC" id="4.1.3.27"/>
    </reaction>
</comment>
<dbReference type="UniPathway" id="UPA00035">
    <property type="reaction ID" value="UER00040"/>
</dbReference>
<evidence type="ECO:0000256" key="11">
    <source>
        <dbReference type="ARBA" id="ARBA00023141"/>
    </source>
</evidence>
<dbReference type="KEGG" id="spse:SULPSESMR1_01775"/>
<dbReference type="GO" id="GO:0000162">
    <property type="term" value="P:L-tryptophan biosynthetic process"/>
    <property type="evidence" value="ECO:0007669"/>
    <property type="project" value="UniProtKB-UniPathway"/>
</dbReference>
<dbReference type="InterPro" id="IPR015890">
    <property type="entry name" value="Chorismate_C"/>
</dbReference>
<comment type="pathway">
    <text evidence="2 15">Amino-acid biosynthesis; L-tryptophan biosynthesis; L-tryptophan from chorismate: step 1/5.</text>
</comment>
<keyword evidence="19" id="KW-1185">Reference proteome</keyword>
<dbReference type="eggNOG" id="COG0147">
    <property type="taxonomic scope" value="Bacteria"/>
</dbReference>
<dbReference type="EMBL" id="CP022415">
    <property type="protein sequence ID" value="ASM72583.1"/>
    <property type="molecule type" value="Genomic_DNA"/>
</dbReference>
<evidence type="ECO:0000259" key="17">
    <source>
        <dbReference type="Pfam" id="PF04715"/>
    </source>
</evidence>
<proteinExistence type="inferred from homology"/>
<evidence type="ECO:0000256" key="4">
    <source>
        <dbReference type="ARBA" id="ARBA00011575"/>
    </source>
</evidence>
<evidence type="ECO:0000256" key="7">
    <source>
        <dbReference type="ARBA" id="ARBA00022605"/>
    </source>
</evidence>
<dbReference type="Proteomes" id="UP000199754">
    <property type="component" value="Chromosome"/>
</dbReference>
<keyword evidence="9 15" id="KW-0822">Tryptophan biosynthesis</keyword>
<evidence type="ECO:0000256" key="2">
    <source>
        <dbReference type="ARBA" id="ARBA00004873"/>
    </source>
</evidence>
<evidence type="ECO:0000313" key="18">
    <source>
        <dbReference type="EMBL" id="ASM72583.1"/>
    </source>
</evidence>
<evidence type="ECO:0000256" key="15">
    <source>
        <dbReference type="RuleBase" id="RU364045"/>
    </source>
</evidence>
<evidence type="ECO:0000256" key="12">
    <source>
        <dbReference type="ARBA" id="ARBA00023239"/>
    </source>
</evidence>
<evidence type="ECO:0000256" key="1">
    <source>
        <dbReference type="ARBA" id="ARBA00001946"/>
    </source>
</evidence>
<accession>A0A221K0Z9</accession>
<evidence type="ECO:0000259" key="16">
    <source>
        <dbReference type="Pfam" id="PF00425"/>
    </source>
</evidence>
<evidence type="ECO:0000256" key="10">
    <source>
        <dbReference type="ARBA" id="ARBA00022842"/>
    </source>
</evidence>
<evidence type="ECO:0000256" key="3">
    <source>
        <dbReference type="ARBA" id="ARBA00009562"/>
    </source>
</evidence>
<evidence type="ECO:0000256" key="14">
    <source>
        <dbReference type="ARBA" id="ARBA00047683"/>
    </source>
</evidence>
<dbReference type="NCBIfam" id="TIGR00564">
    <property type="entry name" value="trpE_most"/>
    <property type="match status" value="1"/>
</dbReference>
<dbReference type="PANTHER" id="PTHR11236:SF48">
    <property type="entry name" value="ISOCHORISMATE SYNTHASE MENF"/>
    <property type="match status" value="1"/>
</dbReference>
<evidence type="ECO:0000256" key="9">
    <source>
        <dbReference type="ARBA" id="ARBA00022822"/>
    </source>
</evidence>
<dbReference type="PANTHER" id="PTHR11236">
    <property type="entry name" value="AMINOBENZOATE/ANTHRANILATE SYNTHASE"/>
    <property type="match status" value="1"/>
</dbReference>
<comment type="subunit">
    <text evidence="4 15">Heterotetramer consisting of two non-identical subunits: a beta subunit (TrpG) and a large alpha subunit (TrpE).</text>
</comment>
<dbReference type="AlphaFoldDB" id="A0A221K0Z9"/>
<name>A0A221K0Z9_9RHOB</name>
<sequence length="502" mass="54429">MTLTPAYSDFAAGFDAGRNQIVYTRLAADLDTPVSLMLKLTGAAENAFVLESVTGGEVRGRYSIIGMKPDLIWRCEGETSAVNRAARYDADAFQPMDGNPLDALRALIAESKIDLPDDLPQAAAGLFGYLGYDTVRLVEHLPDVNPDPLGLPDALMLRPSVIAVLDGVKGEVTVVSPAWVNDGQSARAAYAQAAERVMDAVRDLERAMPRETRDLGEASVSDEPVSNFTHEGYLQAVEKAKDYIRAGDIFQVVPSQRWSQAFPQPPFSLYRSLRRTNPSPFMFYFNFGGFQVIGASPEILVRVFGNEVTIRPIAGTRPRGATPEEDRALEADLLADQKELAEHLMLLDLGRNDVGRVARIGTVRPTEEFIVERYSHVMHIVSNVVGELAPDKDALDAFFAGMPAGTVSGAPKVRAMQIIDELEPEKRGVYGGGVGYFSAGGDMDMCIALRTAVVKDQTLYIQAGGGVVYDSDPQSEYMETMHKSGAIRRAAEDAARFGGGNG</sequence>
<evidence type="ECO:0000256" key="8">
    <source>
        <dbReference type="ARBA" id="ARBA00022723"/>
    </source>
</evidence>
<dbReference type="InterPro" id="IPR006805">
    <property type="entry name" value="Anth_synth_I_N"/>
</dbReference>
<keyword evidence="7 15" id="KW-0028">Amino-acid biosynthesis</keyword>
<dbReference type="PRINTS" id="PR00095">
    <property type="entry name" value="ANTSNTHASEI"/>
</dbReference>
<reference evidence="18 19" key="1">
    <citation type="submission" date="2017-07" db="EMBL/GenBank/DDBJ databases">
        <title>Genome Sequence of Sulfitobacter pseudonitzschiae Strain SMR1 Isolated from a culture of the Diatom Skeletonema marinoi.</title>
        <authorList>
            <person name="Topel M."/>
            <person name="Pinder M.I.M."/>
            <person name="Johansson O.N."/>
            <person name="Kourtchenko O."/>
            <person name="Godhe A."/>
            <person name="Clarke A.K."/>
        </authorList>
    </citation>
    <scope>NUCLEOTIDE SEQUENCE [LARGE SCALE GENOMIC DNA]</scope>
    <source>
        <strain evidence="18 19">SMR1</strain>
    </source>
</reference>
<dbReference type="GO" id="GO:0046872">
    <property type="term" value="F:metal ion binding"/>
    <property type="evidence" value="ECO:0007669"/>
    <property type="project" value="UniProtKB-KW"/>
</dbReference>
<gene>
    <name evidence="15 18" type="primary">trpE</name>
    <name evidence="18" type="ORF">SULPSESMR1_01775</name>
</gene>
<dbReference type="Pfam" id="PF04715">
    <property type="entry name" value="Anth_synt_I_N"/>
    <property type="match status" value="1"/>
</dbReference>
<keyword evidence="12 15" id="KW-0456">Lyase</keyword>
<dbReference type="Gene3D" id="3.60.120.10">
    <property type="entry name" value="Anthranilate synthase"/>
    <property type="match status" value="1"/>
</dbReference>
<protein>
    <recommendedName>
        <fullName evidence="6 15">Anthranilate synthase component 1</fullName>
        <ecNumber evidence="5 15">4.1.3.27</ecNumber>
    </recommendedName>
</protein>
<dbReference type="InterPro" id="IPR005256">
    <property type="entry name" value="Anth_synth_I_PabB"/>
</dbReference>
<dbReference type="Pfam" id="PF00425">
    <property type="entry name" value="Chorismate_bind"/>
    <property type="match status" value="1"/>
</dbReference>
<evidence type="ECO:0000256" key="6">
    <source>
        <dbReference type="ARBA" id="ARBA00020653"/>
    </source>
</evidence>
<keyword evidence="10 15" id="KW-0460">Magnesium</keyword>
<dbReference type="STRING" id="1402135.SAMN05444149_101398"/>
<comment type="similarity">
    <text evidence="3 15">Belongs to the anthranilate synthase component I family.</text>
</comment>
<dbReference type="SUPFAM" id="SSF56322">
    <property type="entry name" value="ADC synthase"/>
    <property type="match status" value="1"/>
</dbReference>
<keyword evidence="11 15" id="KW-0057">Aromatic amino acid biosynthesis</keyword>
<evidence type="ECO:0000256" key="5">
    <source>
        <dbReference type="ARBA" id="ARBA00012266"/>
    </source>
</evidence>
<dbReference type="InterPro" id="IPR019999">
    <property type="entry name" value="Anth_synth_I-like"/>
</dbReference>
<comment type="cofactor">
    <cofactor evidence="1 15">
        <name>Mg(2+)</name>
        <dbReference type="ChEBI" id="CHEBI:18420"/>
    </cofactor>
</comment>
<evidence type="ECO:0000256" key="13">
    <source>
        <dbReference type="ARBA" id="ARBA00025634"/>
    </source>
</evidence>
<evidence type="ECO:0000313" key="19">
    <source>
        <dbReference type="Proteomes" id="UP000199754"/>
    </source>
</evidence>
<dbReference type="GO" id="GO:0004049">
    <property type="term" value="F:anthranilate synthase activity"/>
    <property type="evidence" value="ECO:0007669"/>
    <property type="project" value="UniProtKB-EC"/>
</dbReference>
<feature type="domain" description="Anthranilate synthase component I N-terminal" evidence="17">
    <location>
        <begin position="29"/>
        <end position="174"/>
    </location>
</feature>
<dbReference type="OrthoDB" id="9803598at2"/>
<keyword evidence="8 15" id="KW-0479">Metal-binding</keyword>
<dbReference type="EC" id="4.1.3.27" evidence="5 15"/>
<feature type="domain" description="Chorismate-utilising enzyme C-terminal" evidence="16">
    <location>
        <begin position="230"/>
        <end position="483"/>
    </location>
</feature>
<dbReference type="RefSeq" id="WP_089420473.1">
    <property type="nucleotide sequence ID" value="NZ_CP022415.1"/>
</dbReference>
<dbReference type="InterPro" id="IPR005801">
    <property type="entry name" value="ADC_synthase"/>
</dbReference>
<organism evidence="18 19">
    <name type="scientific">Pseudosulfitobacter pseudonitzschiae</name>
    <dbReference type="NCBI Taxonomy" id="1402135"/>
    <lineage>
        <taxon>Bacteria</taxon>
        <taxon>Pseudomonadati</taxon>
        <taxon>Pseudomonadota</taxon>
        <taxon>Alphaproteobacteria</taxon>
        <taxon>Rhodobacterales</taxon>
        <taxon>Roseobacteraceae</taxon>
        <taxon>Pseudosulfitobacter</taxon>
    </lineage>
</organism>
<comment type="function">
    <text evidence="13 15">Part of a heterotetrameric complex that catalyzes the two-step biosynthesis of anthranilate, an intermediate in the biosynthesis of L-tryptophan. In the first step, the glutamine-binding beta subunit (TrpG) of anthranilate synthase (AS) provides the glutamine amidotransferase activity which generates ammonia as a substrate that, along with chorismate, is used in the second step, catalyzed by the large alpha subunit of AS (TrpE) to produce anthranilate. In the absence of TrpG, TrpE can synthesize anthranilate directly from chorismate and high concentrations of ammonia.</text>
</comment>